<keyword evidence="10" id="KW-1185">Reference proteome</keyword>
<name>A0A256LJ19_9LACO</name>
<dbReference type="Pfam" id="PF17839">
    <property type="entry name" value="CNP_C_terminal"/>
    <property type="match status" value="1"/>
</dbReference>
<evidence type="ECO:0000256" key="3">
    <source>
        <dbReference type="ARBA" id="ARBA00023004"/>
    </source>
</evidence>
<keyword evidence="3" id="KW-0408">Iron</keyword>
<dbReference type="RefSeq" id="WP_094495987.1">
    <property type="nucleotide sequence ID" value="NZ_CAPUAI010000002.1"/>
</dbReference>
<evidence type="ECO:0000256" key="4">
    <source>
        <dbReference type="ARBA" id="ARBA00025742"/>
    </source>
</evidence>
<dbReference type="InterPro" id="IPR012365">
    <property type="entry name" value="Pesteras_lmo2642"/>
</dbReference>
<protein>
    <submittedName>
        <fullName evidence="8">3',5'-cyclic-nucleotide phosphodiesterase</fullName>
    </submittedName>
</protein>
<evidence type="ECO:0000256" key="2">
    <source>
        <dbReference type="ARBA" id="ARBA00022801"/>
    </source>
</evidence>
<proteinExistence type="inferred from homology"/>
<evidence type="ECO:0000259" key="5">
    <source>
        <dbReference type="Pfam" id="PF00149"/>
    </source>
</evidence>
<dbReference type="InterPro" id="IPR029052">
    <property type="entry name" value="Metallo-depent_PP-like"/>
</dbReference>
<dbReference type="Gene3D" id="3.60.21.10">
    <property type="match status" value="1"/>
</dbReference>
<dbReference type="PANTHER" id="PTHR42988:SF2">
    <property type="entry name" value="CYCLIC NUCLEOTIDE PHOSPHODIESTERASE CBUA0032-RELATED"/>
    <property type="match status" value="1"/>
</dbReference>
<comment type="caution">
    <text evidence="8">The sequence shown here is derived from an EMBL/GenBank/DDBJ whole genome shotgun (WGS) entry which is preliminary data.</text>
</comment>
<evidence type="ECO:0000313" key="9">
    <source>
        <dbReference type="Proteomes" id="UP000215828"/>
    </source>
</evidence>
<reference evidence="7 10" key="2">
    <citation type="submission" date="2017-05" db="EMBL/GenBank/DDBJ databases">
        <authorList>
            <person name="Lin X.B."/>
            <person name="Stothard P."/>
            <person name="Tasseva G."/>
            <person name="Walter J."/>
        </authorList>
    </citation>
    <scope>NUCLEOTIDE SEQUENCE [LARGE SCALE GENOMIC DNA]</scope>
    <source>
        <strain evidence="7 10">609u</strain>
    </source>
</reference>
<dbReference type="PIRSF" id="PIRSF034890">
    <property type="entry name" value="Pesteras_lmo2642"/>
    <property type="match status" value="1"/>
</dbReference>
<dbReference type="Pfam" id="PF00149">
    <property type="entry name" value="Metallophos"/>
    <property type="match status" value="1"/>
</dbReference>
<dbReference type="PANTHER" id="PTHR42988">
    <property type="entry name" value="PHOSPHOHYDROLASE"/>
    <property type="match status" value="1"/>
</dbReference>
<evidence type="ECO:0000313" key="7">
    <source>
        <dbReference type="EMBL" id="OYR88688.1"/>
    </source>
</evidence>
<dbReference type="Proteomes" id="UP000216316">
    <property type="component" value="Unassembled WGS sequence"/>
</dbReference>
<keyword evidence="2" id="KW-0378">Hydrolase</keyword>
<evidence type="ECO:0000256" key="1">
    <source>
        <dbReference type="ARBA" id="ARBA00022723"/>
    </source>
</evidence>
<reference evidence="8 9" key="1">
    <citation type="submission" date="2017-04" db="EMBL/GenBank/DDBJ databases">
        <authorList>
            <person name="Afonso C.L."/>
            <person name="Miller P.J."/>
            <person name="Scott M.A."/>
            <person name="Spackman E."/>
            <person name="Goraichik I."/>
            <person name="Dimitrov K.M."/>
            <person name="Suarez D.L."/>
            <person name="Swayne D.E."/>
        </authorList>
    </citation>
    <scope>NUCLEOTIDE SEQUENCE [LARGE SCALE GENOMIC DNA]</scope>
    <source>
        <strain evidence="8 9">609q</strain>
    </source>
</reference>
<dbReference type="Proteomes" id="UP000215828">
    <property type="component" value="Unassembled WGS sequence"/>
</dbReference>
<dbReference type="GO" id="GO:0016787">
    <property type="term" value="F:hydrolase activity"/>
    <property type="evidence" value="ECO:0007669"/>
    <property type="project" value="UniProtKB-KW"/>
</dbReference>
<reference evidence="9 10" key="3">
    <citation type="submission" date="2017-09" db="EMBL/GenBank/DDBJ databases">
        <title>Tripartite evolution among Lactobacillus johnsonii, Lactobacillus taiwanensis, Lactobacillus reuteri and their rodent host.</title>
        <authorList>
            <person name="Wang T."/>
            <person name="Knowles S."/>
            <person name="Cheng C."/>
        </authorList>
    </citation>
    <scope>NUCLEOTIDE SEQUENCE [LARGE SCALE GENOMIC DNA]</scope>
    <source>
        <strain evidence="8 9">609q</strain>
        <strain evidence="7 10">609u</strain>
    </source>
</reference>
<dbReference type="InterPro" id="IPR040869">
    <property type="entry name" value="CNP_C"/>
</dbReference>
<dbReference type="EMBL" id="NGNX01000009">
    <property type="protein sequence ID" value="OYR92577.1"/>
    <property type="molecule type" value="Genomic_DNA"/>
</dbReference>
<dbReference type="InterPro" id="IPR050884">
    <property type="entry name" value="CNP_phosphodiesterase-III"/>
</dbReference>
<comment type="similarity">
    <text evidence="4">Belongs to the cyclic nucleotide phosphodiesterase class-III family.</text>
</comment>
<dbReference type="AlphaFoldDB" id="A0A256LJ19"/>
<evidence type="ECO:0000313" key="10">
    <source>
        <dbReference type="Proteomes" id="UP000216316"/>
    </source>
</evidence>
<feature type="domain" description="Calcineurin-like phosphoesterase" evidence="5">
    <location>
        <begin position="9"/>
        <end position="249"/>
    </location>
</feature>
<dbReference type="EMBL" id="NGNV01000007">
    <property type="protein sequence ID" value="OYR88688.1"/>
    <property type="molecule type" value="Genomic_DNA"/>
</dbReference>
<gene>
    <name evidence="7" type="ORF">CBF53_02355</name>
    <name evidence="8" type="ORF">CBF70_03125</name>
</gene>
<keyword evidence="1" id="KW-0479">Metal-binding</keyword>
<dbReference type="InterPro" id="IPR004843">
    <property type="entry name" value="Calcineurin-like_PHP"/>
</dbReference>
<feature type="domain" description="Cyclic nucleotide phosphodiesterase C-terminal" evidence="6">
    <location>
        <begin position="296"/>
        <end position="398"/>
    </location>
</feature>
<organism evidence="8 9">
    <name type="scientific">Lactobacillus taiwanensis</name>
    <dbReference type="NCBI Taxonomy" id="508451"/>
    <lineage>
        <taxon>Bacteria</taxon>
        <taxon>Bacillati</taxon>
        <taxon>Bacillota</taxon>
        <taxon>Bacilli</taxon>
        <taxon>Lactobacillales</taxon>
        <taxon>Lactobacillaceae</taxon>
        <taxon>Lactobacillus</taxon>
    </lineage>
</organism>
<dbReference type="GO" id="GO:0046872">
    <property type="term" value="F:metal ion binding"/>
    <property type="evidence" value="ECO:0007669"/>
    <property type="project" value="UniProtKB-KW"/>
</dbReference>
<dbReference type="SUPFAM" id="SSF56300">
    <property type="entry name" value="Metallo-dependent phosphatases"/>
    <property type="match status" value="1"/>
</dbReference>
<accession>A0A256LJ19</accession>
<sequence>MLTQDKKTSFWVISDTHLIADSLHDHGQAFSQMQKTSQGKDLYYQEIALSAFARMAEEKKPAAIIVTGDITFNGERVSAEKFAELFKPLTKTKLLVVPGNHDIYDSWAREFRGKKQYYAGQISPRMWRNIFKKSYENALSIDRNSLAYSVQLNPDYLLILADSNDYGKEESSTAPATAGFLGKEQRKWIKEQLQYASQNNLRVIFCMHHNLYAHNPAVNKGYVVDDYRELRKLLAQYNVKLVFSGHIHAQNIMPPQNSCPATEIVTASFCSNDQGYGVVKVSPKEISYTCHHFKMDGYLTDKEKQNWTLTHFHDYLENIQLGTISAELMQNELYRNHDDLMTVRQMGRLFGEMNYHFFTGKNHIDLKELQKLKKSVIYRRLIAENPQYELYLQTLYDTSTHDNLHVKIRY</sequence>
<evidence type="ECO:0000313" key="8">
    <source>
        <dbReference type="EMBL" id="OYR92577.1"/>
    </source>
</evidence>
<evidence type="ECO:0000259" key="6">
    <source>
        <dbReference type="Pfam" id="PF17839"/>
    </source>
</evidence>